<keyword evidence="3" id="KW-1003">Cell membrane</keyword>
<feature type="domain" description="ABC transporter" evidence="10">
    <location>
        <begin position="254"/>
        <end position="499"/>
    </location>
</feature>
<dbReference type="EMBL" id="BMZS01000001">
    <property type="protein sequence ID" value="GHD41141.1"/>
    <property type="molecule type" value="Genomic_DNA"/>
</dbReference>
<keyword evidence="8" id="KW-1278">Translocase</keyword>
<evidence type="ECO:0000256" key="9">
    <source>
        <dbReference type="ARBA" id="ARBA00023136"/>
    </source>
</evidence>
<evidence type="ECO:0000259" key="10">
    <source>
        <dbReference type="PROSITE" id="PS50893"/>
    </source>
</evidence>
<dbReference type="InterPro" id="IPR003439">
    <property type="entry name" value="ABC_transporter-like_ATP-bd"/>
</dbReference>
<dbReference type="PANTHER" id="PTHR43790:SF9">
    <property type="entry name" value="GALACTOFURANOSE TRANSPORTER ATP-BINDING PROTEIN YTFR"/>
    <property type="match status" value="1"/>
</dbReference>
<dbReference type="RefSeq" id="WP_189987335.1">
    <property type="nucleotide sequence ID" value="NZ_BMZS01000001.1"/>
</dbReference>
<keyword evidence="7 11" id="KW-0067">ATP-binding</keyword>
<accession>A0A918XN73</accession>
<dbReference type="PROSITE" id="PS50893">
    <property type="entry name" value="ABC_TRANSPORTER_2"/>
    <property type="match status" value="2"/>
</dbReference>
<proteinExistence type="predicted"/>
<keyword evidence="5" id="KW-0677">Repeat</keyword>
<dbReference type="InterPro" id="IPR003593">
    <property type="entry name" value="AAA+_ATPase"/>
</dbReference>
<dbReference type="SUPFAM" id="SSF52540">
    <property type="entry name" value="P-loop containing nucleoside triphosphate hydrolases"/>
    <property type="match status" value="2"/>
</dbReference>
<comment type="caution">
    <text evidence="11">The sequence shown here is derived from an EMBL/GenBank/DDBJ whole genome shotgun (WGS) entry which is preliminary data.</text>
</comment>
<evidence type="ECO:0000256" key="5">
    <source>
        <dbReference type="ARBA" id="ARBA00022737"/>
    </source>
</evidence>
<keyword evidence="12" id="KW-1185">Reference proteome</keyword>
<name>A0A918XN73_9PROT</name>
<dbReference type="GO" id="GO:0005524">
    <property type="term" value="F:ATP binding"/>
    <property type="evidence" value="ECO:0007669"/>
    <property type="project" value="UniProtKB-KW"/>
</dbReference>
<organism evidence="11 12">
    <name type="scientific">Thalassobaculum fulvum</name>
    <dbReference type="NCBI Taxonomy" id="1633335"/>
    <lineage>
        <taxon>Bacteria</taxon>
        <taxon>Pseudomonadati</taxon>
        <taxon>Pseudomonadota</taxon>
        <taxon>Alphaproteobacteria</taxon>
        <taxon>Rhodospirillales</taxon>
        <taxon>Thalassobaculaceae</taxon>
        <taxon>Thalassobaculum</taxon>
    </lineage>
</organism>
<keyword evidence="6" id="KW-0547">Nucleotide-binding</keyword>
<feature type="domain" description="ABC transporter" evidence="10">
    <location>
        <begin position="3"/>
        <end position="238"/>
    </location>
</feature>
<evidence type="ECO:0000313" key="12">
    <source>
        <dbReference type="Proteomes" id="UP000630353"/>
    </source>
</evidence>
<dbReference type="GO" id="GO:0016887">
    <property type="term" value="F:ATP hydrolysis activity"/>
    <property type="evidence" value="ECO:0007669"/>
    <property type="project" value="InterPro"/>
</dbReference>
<dbReference type="InterPro" id="IPR017871">
    <property type="entry name" value="ABC_transporter-like_CS"/>
</dbReference>
<dbReference type="SMART" id="SM00382">
    <property type="entry name" value="AAA"/>
    <property type="match status" value="2"/>
</dbReference>
<protein>
    <submittedName>
        <fullName evidence="11">Sugar ABC transporter ATP-binding protein</fullName>
    </submittedName>
</protein>
<keyword evidence="9" id="KW-0472">Membrane</keyword>
<gene>
    <name evidence="11" type="ORF">GCM10017083_05170</name>
</gene>
<dbReference type="InterPro" id="IPR050107">
    <property type="entry name" value="ABC_carbohydrate_import_ATPase"/>
</dbReference>
<evidence type="ECO:0000256" key="8">
    <source>
        <dbReference type="ARBA" id="ARBA00022967"/>
    </source>
</evidence>
<dbReference type="PANTHER" id="PTHR43790">
    <property type="entry name" value="CARBOHYDRATE TRANSPORT ATP-BINDING PROTEIN MG119-RELATED"/>
    <property type="match status" value="1"/>
</dbReference>
<dbReference type="Pfam" id="PF00005">
    <property type="entry name" value="ABC_tran"/>
    <property type="match status" value="2"/>
</dbReference>
<dbReference type="Proteomes" id="UP000630353">
    <property type="component" value="Unassembled WGS sequence"/>
</dbReference>
<keyword evidence="4" id="KW-0762">Sugar transport</keyword>
<evidence type="ECO:0000256" key="1">
    <source>
        <dbReference type="ARBA" id="ARBA00004202"/>
    </source>
</evidence>
<dbReference type="GO" id="GO:0005886">
    <property type="term" value="C:plasma membrane"/>
    <property type="evidence" value="ECO:0007669"/>
    <property type="project" value="UniProtKB-SubCell"/>
</dbReference>
<sequence>MTLEIRGVTKRFGALVANDAISLSVAEGEVLALLGENGAGKTTLMNILFGHYTADAGEVLVDGTALPPGDTRAAIAAGVGMVHQHFALADNMTVLENITLGTESLWSWRSDAAAARRRIREMADAYGLAVDPDRRVDELSIGEKQRVEILKALYRHARILILDEPTSVLTPQEADRLFETLRAMTAEGLSVIFISHKLHEILAISDRVTVLRRGAVVGTVATAEADRESLAEMMVGHKVARPRVEHLEPGSPVVELAGVTVSGAGGARLLDGVTLTVREREIVGLAGVAGNGQSALAALLSGTLAPAAGDVRIDGETVARFSARDFIARRVGRIPEDRHATGVVGDMAVWENLIAEQLREPPFWRWGRIIDFAACRAYARRLVEQFDIRGAGIDGTTRLLSGGNMQKLILARTLDRSPRFILASQPIRGLDEGAIAAVHQRLLDAKREGAAVLVISEDLDEILGIADRVVVIHGGRVSAPLDVGAVDARRLGLMMAGDLAHGEGAAA</sequence>
<dbReference type="InterPro" id="IPR027417">
    <property type="entry name" value="P-loop_NTPase"/>
</dbReference>
<reference evidence="11" key="1">
    <citation type="journal article" date="2014" name="Int. J. Syst. Evol. Microbiol.">
        <title>Complete genome sequence of Corynebacterium casei LMG S-19264T (=DSM 44701T), isolated from a smear-ripened cheese.</title>
        <authorList>
            <consortium name="US DOE Joint Genome Institute (JGI-PGF)"/>
            <person name="Walter F."/>
            <person name="Albersmeier A."/>
            <person name="Kalinowski J."/>
            <person name="Ruckert C."/>
        </authorList>
    </citation>
    <scope>NUCLEOTIDE SEQUENCE</scope>
    <source>
        <strain evidence="11">KCTC 42651</strain>
    </source>
</reference>
<comment type="subcellular location">
    <subcellularLocation>
        <location evidence="1">Cell membrane</location>
        <topology evidence="1">Peripheral membrane protein</topology>
    </subcellularLocation>
</comment>
<dbReference type="CDD" id="cd03215">
    <property type="entry name" value="ABC_Carb_Monos_II"/>
    <property type="match status" value="1"/>
</dbReference>
<evidence type="ECO:0000256" key="4">
    <source>
        <dbReference type="ARBA" id="ARBA00022597"/>
    </source>
</evidence>
<evidence type="ECO:0000313" key="11">
    <source>
        <dbReference type="EMBL" id="GHD41141.1"/>
    </source>
</evidence>
<dbReference type="Gene3D" id="3.40.50.300">
    <property type="entry name" value="P-loop containing nucleotide triphosphate hydrolases"/>
    <property type="match status" value="2"/>
</dbReference>
<reference evidence="11" key="2">
    <citation type="submission" date="2020-09" db="EMBL/GenBank/DDBJ databases">
        <authorList>
            <person name="Sun Q."/>
            <person name="Kim S."/>
        </authorList>
    </citation>
    <scope>NUCLEOTIDE SEQUENCE</scope>
    <source>
        <strain evidence="11">KCTC 42651</strain>
    </source>
</reference>
<dbReference type="AlphaFoldDB" id="A0A918XN73"/>
<dbReference type="PROSITE" id="PS00211">
    <property type="entry name" value="ABC_TRANSPORTER_1"/>
    <property type="match status" value="1"/>
</dbReference>
<dbReference type="FunFam" id="3.40.50.300:FF:000127">
    <property type="entry name" value="Ribose import ATP-binding protein RbsA"/>
    <property type="match status" value="1"/>
</dbReference>
<dbReference type="CDD" id="cd03216">
    <property type="entry name" value="ABC_Carb_Monos_I"/>
    <property type="match status" value="1"/>
</dbReference>
<keyword evidence="2" id="KW-0813">Transport</keyword>
<evidence type="ECO:0000256" key="7">
    <source>
        <dbReference type="ARBA" id="ARBA00022840"/>
    </source>
</evidence>
<evidence type="ECO:0000256" key="6">
    <source>
        <dbReference type="ARBA" id="ARBA00022741"/>
    </source>
</evidence>
<evidence type="ECO:0000256" key="3">
    <source>
        <dbReference type="ARBA" id="ARBA00022475"/>
    </source>
</evidence>
<evidence type="ECO:0000256" key="2">
    <source>
        <dbReference type="ARBA" id="ARBA00022448"/>
    </source>
</evidence>